<dbReference type="RefSeq" id="WP_080810774.1">
    <property type="nucleotide sequence ID" value="NZ_CP021983.2"/>
</dbReference>
<dbReference type="PANTHER" id="PTHR12677:SF59">
    <property type="entry name" value="GOLGI APPARATUS MEMBRANE PROTEIN TVP38-RELATED"/>
    <property type="match status" value="1"/>
</dbReference>
<comment type="similarity">
    <text evidence="6">Belongs to the TVP38/TMEM64 family.</text>
</comment>
<evidence type="ECO:0000256" key="3">
    <source>
        <dbReference type="ARBA" id="ARBA00022692"/>
    </source>
</evidence>
<evidence type="ECO:0000259" key="7">
    <source>
        <dbReference type="Pfam" id="PF09335"/>
    </source>
</evidence>
<evidence type="ECO:0000256" key="5">
    <source>
        <dbReference type="ARBA" id="ARBA00023136"/>
    </source>
</evidence>
<dbReference type="KEGG" id="hhg:XM38_002560"/>
<proteinExistence type="inferred from homology"/>
<name>A0A1Z3HG90_9CYAN</name>
<feature type="transmembrane region" description="Helical" evidence="6">
    <location>
        <begin position="171"/>
        <end position="191"/>
    </location>
</feature>
<reference evidence="8 9" key="1">
    <citation type="journal article" date="2016" name="Biochim. Biophys. Acta">
        <title>Characterization of red-shifted phycobilisomes isolated from the chlorophyll f-containing cyanobacterium Halomicronema hongdechloris.</title>
        <authorList>
            <person name="Li Y."/>
            <person name="Lin Y."/>
            <person name="Garvey C.J."/>
            <person name="Birch D."/>
            <person name="Corkery R.W."/>
            <person name="Loughlin P.C."/>
            <person name="Scheer H."/>
            <person name="Willows R.D."/>
            <person name="Chen M."/>
        </authorList>
    </citation>
    <scope>NUCLEOTIDE SEQUENCE [LARGE SCALE GENOMIC DNA]</scope>
    <source>
        <strain evidence="8 9">C2206</strain>
    </source>
</reference>
<dbReference type="Pfam" id="PF09335">
    <property type="entry name" value="VTT_dom"/>
    <property type="match status" value="1"/>
</dbReference>
<keyword evidence="5 6" id="KW-0472">Membrane</keyword>
<evidence type="ECO:0000256" key="1">
    <source>
        <dbReference type="ARBA" id="ARBA00004651"/>
    </source>
</evidence>
<dbReference type="STRING" id="1641165.XM38_15680"/>
<dbReference type="InterPro" id="IPR032816">
    <property type="entry name" value="VTT_dom"/>
</dbReference>
<dbReference type="Proteomes" id="UP000191901">
    <property type="component" value="Chromosome"/>
</dbReference>
<gene>
    <name evidence="8" type="primary">ydjZ</name>
    <name evidence="8" type="ORF">XM38_002560</name>
</gene>
<dbReference type="InterPro" id="IPR015414">
    <property type="entry name" value="TMEM64"/>
</dbReference>
<keyword evidence="2 6" id="KW-1003">Cell membrane</keyword>
<dbReference type="OrthoDB" id="9812980at2"/>
<organism evidence="8 9">
    <name type="scientific">Halomicronema hongdechloris C2206</name>
    <dbReference type="NCBI Taxonomy" id="1641165"/>
    <lineage>
        <taxon>Bacteria</taxon>
        <taxon>Bacillati</taxon>
        <taxon>Cyanobacteriota</taxon>
        <taxon>Cyanophyceae</taxon>
        <taxon>Nodosilineales</taxon>
        <taxon>Nodosilineaceae</taxon>
        <taxon>Halomicronema</taxon>
    </lineage>
</organism>
<evidence type="ECO:0000313" key="8">
    <source>
        <dbReference type="EMBL" id="ASC69329.1"/>
    </source>
</evidence>
<dbReference type="AlphaFoldDB" id="A0A1Z3HG90"/>
<evidence type="ECO:0000313" key="9">
    <source>
        <dbReference type="Proteomes" id="UP000191901"/>
    </source>
</evidence>
<sequence length="235" mass="26076">MRRLRPRLQWRRDRIDRSRAIALGLISLCLIVLTGLHRYDMNLLTKAGLQQVIFQLGMWGPLFYITVLALSVVVSQIPGLPMACAAGTIWGTWLGGLYSIVGGFLGALVAYYLGRTLGRSSLQALSGKTLYFTTHRGHLFLGWMVFITRLLPLISFDLVSYGAGMARLSLPIYATATILGMTPSTLLITHLGESLTPSMPVTAAFWTVFLLVLIGLPWGIHRYNWLGLRDVIQID</sequence>
<feature type="transmembrane region" description="Helical" evidence="6">
    <location>
        <begin position="203"/>
        <end position="220"/>
    </location>
</feature>
<evidence type="ECO:0000256" key="6">
    <source>
        <dbReference type="RuleBase" id="RU366058"/>
    </source>
</evidence>
<dbReference type="GO" id="GO:0005886">
    <property type="term" value="C:plasma membrane"/>
    <property type="evidence" value="ECO:0007669"/>
    <property type="project" value="UniProtKB-SubCell"/>
</dbReference>
<feature type="transmembrane region" description="Helical" evidence="6">
    <location>
        <begin position="20"/>
        <end position="39"/>
    </location>
</feature>
<keyword evidence="3 6" id="KW-0812">Transmembrane</keyword>
<protein>
    <recommendedName>
        <fullName evidence="6">TVP38/TMEM64 family membrane protein</fullName>
    </recommendedName>
</protein>
<evidence type="ECO:0000256" key="4">
    <source>
        <dbReference type="ARBA" id="ARBA00022989"/>
    </source>
</evidence>
<feature type="domain" description="VTT" evidence="7">
    <location>
        <begin position="77"/>
        <end position="193"/>
    </location>
</feature>
<evidence type="ECO:0000256" key="2">
    <source>
        <dbReference type="ARBA" id="ARBA00022475"/>
    </source>
</evidence>
<dbReference type="EMBL" id="CP021983">
    <property type="protein sequence ID" value="ASC69329.1"/>
    <property type="molecule type" value="Genomic_DNA"/>
</dbReference>
<accession>A0A1Z3HG90</accession>
<dbReference type="PANTHER" id="PTHR12677">
    <property type="entry name" value="GOLGI APPARATUS MEMBRANE PROTEIN TVP38-RELATED"/>
    <property type="match status" value="1"/>
</dbReference>
<keyword evidence="9" id="KW-1185">Reference proteome</keyword>
<comment type="subcellular location">
    <subcellularLocation>
        <location evidence="1 6">Cell membrane</location>
        <topology evidence="1 6">Multi-pass membrane protein</topology>
    </subcellularLocation>
</comment>
<feature type="transmembrane region" description="Helical" evidence="6">
    <location>
        <begin position="89"/>
        <end position="113"/>
    </location>
</feature>
<keyword evidence="4 6" id="KW-1133">Transmembrane helix</keyword>
<feature type="transmembrane region" description="Helical" evidence="6">
    <location>
        <begin position="59"/>
        <end position="77"/>
    </location>
</feature>
<feature type="transmembrane region" description="Helical" evidence="6">
    <location>
        <begin position="140"/>
        <end position="159"/>
    </location>
</feature>